<feature type="compositionally biased region" description="Basic and acidic residues" evidence="1">
    <location>
        <begin position="53"/>
        <end position="63"/>
    </location>
</feature>
<dbReference type="Proteomes" id="UP000008698">
    <property type="component" value="Unassembled WGS sequence"/>
</dbReference>
<organism evidence="3">
    <name type="scientific">Verticillium alfalfae (strain VaMs.102 / ATCC MYA-4576 / FGSC 10136)</name>
    <name type="common">Verticillium wilt of alfalfa</name>
    <name type="synonym">Verticillium albo-atrum</name>
    <dbReference type="NCBI Taxonomy" id="526221"/>
    <lineage>
        <taxon>Eukaryota</taxon>
        <taxon>Fungi</taxon>
        <taxon>Dikarya</taxon>
        <taxon>Ascomycota</taxon>
        <taxon>Pezizomycotina</taxon>
        <taxon>Sordariomycetes</taxon>
        <taxon>Hypocreomycetidae</taxon>
        <taxon>Glomerellales</taxon>
        <taxon>Plectosphaerellaceae</taxon>
        <taxon>Verticillium</taxon>
    </lineage>
</organism>
<evidence type="ECO:0000313" key="2">
    <source>
        <dbReference type="EMBL" id="EEY23080.1"/>
    </source>
</evidence>
<keyword evidence="3" id="KW-1185">Reference proteome</keyword>
<protein>
    <submittedName>
        <fullName evidence="2">BMR1</fullName>
    </submittedName>
</protein>
<dbReference type="RefSeq" id="XP_003000695.1">
    <property type="nucleotide sequence ID" value="XM_003000649.1"/>
</dbReference>
<sequence>MADKAFEKAEEATVDGQNLRAAEQAVAGTNTIPDEKSALKDDKSSVSTANDPENAREEARRQNPDGFSNLHRGISVEQAEADFAELQRELSGVSRASRVNSRRKSHGDAEKAWRRHLPPTRRTSSLTSRVPCAAVWTPSARPAFDPSTSASSGTA</sequence>
<feature type="compositionally biased region" description="Basic and acidic residues" evidence="1">
    <location>
        <begin position="33"/>
        <end position="44"/>
    </location>
</feature>
<evidence type="ECO:0000256" key="1">
    <source>
        <dbReference type="SAM" id="MobiDB-lite"/>
    </source>
</evidence>
<name>C9SWB5_VERA1</name>
<reference evidence="3" key="1">
    <citation type="journal article" date="2011" name="PLoS Pathog.">
        <title>Comparative genomics yields insights into niche adaptation of plant vascular wilt pathogens.</title>
        <authorList>
            <person name="Klosterman S.J."/>
            <person name="Subbarao K.V."/>
            <person name="Kang S."/>
            <person name="Veronese P."/>
            <person name="Gold S.E."/>
            <person name="Thomma B.P.H.J."/>
            <person name="Chen Z."/>
            <person name="Henrissat B."/>
            <person name="Lee Y.-H."/>
            <person name="Park J."/>
            <person name="Garcia-Pedrajas M.D."/>
            <person name="Barbara D.J."/>
            <person name="Anchieta A."/>
            <person name="de Jonge R."/>
            <person name="Santhanam P."/>
            <person name="Maruthachalam K."/>
            <person name="Atallah Z."/>
            <person name="Amyotte S.G."/>
            <person name="Paz Z."/>
            <person name="Inderbitzin P."/>
            <person name="Hayes R.J."/>
            <person name="Heiman D.I."/>
            <person name="Young S."/>
            <person name="Zeng Q."/>
            <person name="Engels R."/>
            <person name="Galagan J."/>
            <person name="Cuomo C.A."/>
            <person name="Dobinson K.F."/>
            <person name="Ma L.-J."/>
        </authorList>
    </citation>
    <scope>NUCLEOTIDE SEQUENCE [LARGE SCALE GENOMIC DNA]</scope>
    <source>
        <strain evidence="3">VaMs.102 / ATCC MYA-4576 / FGSC 10136</strain>
    </source>
</reference>
<dbReference type="HOGENOM" id="CLU_1696849_0_0_1"/>
<evidence type="ECO:0000313" key="3">
    <source>
        <dbReference type="Proteomes" id="UP000008698"/>
    </source>
</evidence>
<accession>C9SWB5</accession>
<gene>
    <name evidence="2" type="ORF">VDBG_09190</name>
</gene>
<dbReference type="KEGG" id="val:VDBG_09190"/>
<dbReference type="AlphaFoldDB" id="C9SWB5"/>
<feature type="region of interest" description="Disordered" evidence="1">
    <location>
        <begin position="91"/>
        <end position="129"/>
    </location>
</feature>
<dbReference type="EMBL" id="DS985227">
    <property type="protein sequence ID" value="EEY23080.1"/>
    <property type="molecule type" value="Genomic_DNA"/>
</dbReference>
<dbReference type="GeneID" id="9528407"/>
<feature type="region of interest" description="Disordered" evidence="1">
    <location>
        <begin position="1"/>
        <end position="73"/>
    </location>
</feature>
<feature type="compositionally biased region" description="Basic and acidic residues" evidence="1">
    <location>
        <begin position="1"/>
        <end position="11"/>
    </location>
</feature>
<proteinExistence type="predicted"/>